<dbReference type="PANTHER" id="PTHR13743:SF112">
    <property type="entry name" value="BEACH DOMAIN-CONTAINING PROTEIN"/>
    <property type="match status" value="1"/>
</dbReference>
<evidence type="ECO:0000259" key="6">
    <source>
        <dbReference type="PROSITE" id="PS51783"/>
    </source>
</evidence>
<dbReference type="Pfam" id="PF02138">
    <property type="entry name" value="Beach"/>
    <property type="match status" value="1"/>
</dbReference>
<feature type="domain" description="BEACH-type PH" evidence="6">
    <location>
        <begin position="1726"/>
        <end position="1823"/>
    </location>
</feature>
<dbReference type="SUPFAM" id="SSF50729">
    <property type="entry name" value="PH domain-like"/>
    <property type="match status" value="1"/>
</dbReference>
<dbReference type="GO" id="GO:0008104">
    <property type="term" value="P:intracellular protein localization"/>
    <property type="evidence" value="ECO:0007669"/>
    <property type="project" value="TreeGrafter"/>
</dbReference>
<feature type="domain" description="BEACH" evidence="5">
    <location>
        <begin position="1837"/>
        <end position="2129"/>
    </location>
</feature>
<evidence type="ECO:0000256" key="2">
    <source>
        <dbReference type="ARBA" id="ARBA00022737"/>
    </source>
</evidence>
<dbReference type="SMART" id="SM01026">
    <property type="entry name" value="Beach"/>
    <property type="match status" value="1"/>
</dbReference>
<evidence type="ECO:0000259" key="5">
    <source>
        <dbReference type="PROSITE" id="PS50197"/>
    </source>
</evidence>
<dbReference type="EMBL" id="GIFC01019050">
    <property type="protein sequence ID" value="MXV01134.1"/>
    <property type="molecule type" value="Transcribed_RNA"/>
</dbReference>
<sequence>MKLIHVFGAIICGAQHNAQVAINHNTVDILFQRLREQECSLEVKMTAVRCIMQGIVTLCACVPEARKVDLNEFVREYLGTLSRLMTEEEKPTQVDTAQWMMTGLQELLSTNGNAALKKVFHNNELIERLIRSLHGTRLKSNSAQKIAASSVRLIHVFLSRFPFAKKHFASMQGYRTLFSTLKTLGEPHQATLEALLEWLVEETPRRERSCTPVLRNLDVMIHLLHWLPQLESRGTQLWLVEQLEGTVQGSLRSRLDCTRAGVISALIQVLGRSTSLGGKAVGRLLHFLVTLGSCSMSTAELKALFHLLRPDASGEQHQYTLPLMYALSNMVKSDGWLGASHFFDFSDPDEGIVIPAIRKWPGSGFGFHAWLRLDKPDSRKDSPSRRHLYSFSTPNGSLEAFFTGGGKLVVAVSTKKEYYAVPVEGASLDDGTWHSVDICHTAARRPFINSTVIVYIDGRQRASVQAKLPSLSEFLHCRVACCSMGNDAAVSRRTSGGSGDSASSPGAPTAEGGRFGASPMDPGNAGGGGFLRNTTLGSFLSGWDAEKIFSMAPSVPANLRSAFNADPDPSIVVTPVDSHEQVWGTSEGLRGQIGSLCVFSEPLQASQVKIMYTGGPKNYTLFKNEDSVEVADLLAKLVVYYDAKASVDGVCTNLAPTLSQYDGRVTGRYCHTQNVKDIINLIGGYPTLYLLLENSGKPVPKGSPSFETTSPPSSNRPSEEVVDDWIVVPSASSSFSGPLASLLLDVLPVPGALTKTITKDLRLAQNQVSSFLVIVQHLMNGSSENQMQLLARTGIPTIGALMQRVPGHCIDVNVLMAVQLLVENASSAENAQEMLKLVYQHILFDFRIWSKGSFPVRLGHIQYLTTIIKEDRKYFRKKYGPKFLLDMVQMFYSDCSLLSSDDVKTIRMAVLALVRFYMLRDVNIQDVNAVVSYVLSQKKEELVKEVVEILLQLLEGSATRDQLVLLLYEPNCAELFYCLLLNREFSSCTKVKVLKLIEVLLKSDKVYEKSKSRLRLSEVGFASLTGLVSANEVTAEVAKELVNLVLMTDISQGFQGFLALLNLMKTMDVEVKYYAAQKLLSALNENAASLPALAQQTGWQECVLSLLIKEPISEASCANRATLPSLDLIDLSSLETEAANADSEKPGSPVLKRGTLHRLSQRALVAQQSIEEILPGSPKAASQLLSHLKEHIFDFEITQLLGSGRSRSNSQCSSQEDLSLAGPDAAHRSSPIVVTPAPTRKAPELSPRVSPAQHLFGGSPARSPVENGTAGGGGIEARLIETVVEAAFLLAWRGIEGCSKHSWMERGQVLVCINKLALTNELFSSHLDIKRQLFERLLQACCSNLQESGQANVTHAENASELMKLVFDFVCYENVEDEHRLSEKLLENILMVMDLLLVFGESPVDEGWEEMSKLALGILLVCAGSRKLELCAMATARLHTLVQTRPLASLEESCYLLAGINDVLARAVREGDQEHYSFVIPVVRALLERVGLPLRTWQHLPLLPHTDAGPSFFDHFQKYALTQEWTSFVANVVKPAQEQYSSVQLKEQHEMMNGFWNQCYEAIMVAMHRRSRGVGECKLRFQSQILSAFQTRLAEEQQRILAVQTNLRNQHLFICRRWKSAKLFLTGPCGPWASSATQPLYWKLSQQENFARMRLKLTLNQSFDSHYQASCLRDNQGISTNQNTSWLPPITAEARAMQQKEDVVAEEDILALQGQLQDVEAHDGAVDKKKPVIEEDCDLVTLMKVVKGRFEVTATQMYFIDLSPVREEGERHDFTYPLTMLREVHLRRYNLRRSALEFFLLDQTNFFLNFTTKTRNKMFGRIVALHPPNLLYTSGTRSPAELLRASGLTQRWVNREISSFEYLMHLNTIAGRTYNDLSQYPVFPWVLADYSSSELDLDDPTIYRDLSRPIGIVNPKYIEEVKAKYDSFVDITGTVEKFHYGTHYSNSAGVLHYLVRLEPFTSLHIELQSGRFDVADRQFHSMEGTWKMLMESPNDVKELIPEFFYLPEFLTNMNGFDLGRLQSSKERVDDVKLPLWASSPEDFIYKHRKALESEYVSSHLHEWIDLIFGYKQKGPAAVEALNVFYYVSYEGAVDLDAIKDPVQREATEGIINNFGQTPCQLLKEPHPKRLSQEGALLRMTKSDTKPPNLFLFLQNLKAYVVEAPLSCPVVHVSVPRSPARSFMQHGLMDTLVTVGTDGSLGVHGWLPYDRTRSYPNYFTFERDPALLNAKSSKRLAGVFQPGAKVHSRLFVLSSDAKFLVSGGHWDNSVRAYSLLRGKQVAQVILHKDVVTSLAMDSCGMYLMSGSRDTTCILWELNQQATSASFLPNKPFQTLCGHDDEVTCVAVVTELDMALSGSKDGTVNVHSVREGHFLHTLRLPGDSPEQVALLTVSHLGFICIHGCPNPQALLKGGHALHLYTINGKYLMKREVPRAISDMAVYDDFLVTGDDDGLLVIWELFGLVQRASLPLCAPILTVAHTPTHSHIVCSLEDGKLVVVGVSTSSVRAT</sequence>
<dbReference type="CDD" id="cd06071">
    <property type="entry name" value="Beach"/>
    <property type="match status" value="1"/>
</dbReference>
<proteinExistence type="predicted"/>
<dbReference type="CDD" id="cd01201">
    <property type="entry name" value="PH_BEACH"/>
    <property type="match status" value="1"/>
</dbReference>
<feature type="repeat" description="WD" evidence="3">
    <location>
        <begin position="2283"/>
        <end position="2324"/>
    </location>
</feature>
<evidence type="ECO:0000256" key="4">
    <source>
        <dbReference type="SAM" id="MobiDB-lite"/>
    </source>
</evidence>
<feature type="repeat" description="WD" evidence="3">
    <location>
        <begin position="2334"/>
        <end position="2375"/>
    </location>
</feature>
<dbReference type="InterPro" id="IPR019775">
    <property type="entry name" value="WD40_repeat_CS"/>
</dbReference>
<feature type="region of interest" description="Disordered" evidence="4">
    <location>
        <begin position="1206"/>
        <end position="1270"/>
    </location>
</feature>
<dbReference type="GO" id="GO:0005829">
    <property type="term" value="C:cytosol"/>
    <property type="evidence" value="ECO:0007669"/>
    <property type="project" value="TreeGrafter"/>
</dbReference>
<feature type="region of interest" description="Disordered" evidence="4">
    <location>
        <begin position="492"/>
        <end position="527"/>
    </location>
</feature>
<dbReference type="FunFam" id="1.10.1540.10:FF:000001">
    <property type="entry name" value="neurobeachin isoform X1"/>
    <property type="match status" value="1"/>
</dbReference>
<dbReference type="InterPro" id="IPR015943">
    <property type="entry name" value="WD40/YVTN_repeat-like_dom_sf"/>
</dbReference>
<dbReference type="PROSITE" id="PS50082">
    <property type="entry name" value="WD_REPEATS_2"/>
    <property type="match status" value="2"/>
</dbReference>
<evidence type="ECO:0000313" key="7">
    <source>
        <dbReference type="EMBL" id="MXV01134.1"/>
    </source>
</evidence>
<dbReference type="InterPro" id="IPR050865">
    <property type="entry name" value="BEACH_Domain"/>
</dbReference>
<dbReference type="InterPro" id="IPR036372">
    <property type="entry name" value="BEACH_dom_sf"/>
</dbReference>
<dbReference type="SUPFAM" id="SSF49899">
    <property type="entry name" value="Concanavalin A-like lectins/glucanases"/>
    <property type="match status" value="1"/>
</dbReference>
<dbReference type="Gene3D" id="1.10.1540.10">
    <property type="entry name" value="BEACH domain"/>
    <property type="match status" value="1"/>
</dbReference>
<dbReference type="GO" id="GO:0019901">
    <property type="term" value="F:protein kinase binding"/>
    <property type="evidence" value="ECO:0007669"/>
    <property type="project" value="TreeGrafter"/>
</dbReference>
<dbReference type="SUPFAM" id="SSF48371">
    <property type="entry name" value="ARM repeat"/>
    <property type="match status" value="1"/>
</dbReference>
<dbReference type="GO" id="GO:0016020">
    <property type="term" value="C:membrane"/>
    <property type="evidence" value="ECO:0007669"/>
    <property type="project" value="TreeGrafter"/>
</dbReference>
<dbReference type="Pfam" id="PF15787">
    <property type="entry name" value="DUF4704"/>
    <property type="match status" value="1"/>
</dbReference>
<dbReference type="InterPro" id="IPR046851">
    <property type="entry name" value="NBCH_WD40"/>
</dbReference>
<dbReference type="Pfam" id="PF14844">
    <property type="entry name" value="PH_BEACH"/>
    <property type="match status" value="1"/>
</dbReference>
<dbReference type="InterPro" id="IPR036322">
    <property type="entry name" value="WD40_repeat_dom_sf"/>
</dbReference>
<dbReference type="InterPro" id="IPR001680">
    <property type="entry name" value="WD40_rpt"/>
</dbReference>
<dbReference type="Gene3D" id="2.130.10.10">
    <property type="entry name" value="YVTN repeat-like/Quinoprotein amine dehydrogenase"/>
    <property type="match status" value="2"/>
</dbReference>
<accession>A0A6B0VG15</accession>
<dbReference type="PROSITE" id="PS00678">
    <property type="entry name" value="WD_REPEATS_1"/>
    <property type="match status" value="1"/>
</dbReference>
<dbReference type="InterPro" id="IPR023362">
    <property type="entry name" value="PH-BEACH_dom"/>
</dbReference>
<dbReference type="SUPFAM" id="SSF50978">
    <property type="entry name" value="WD40 repeat-like"/>
    <property type="match status" value="1"/>
</dbReference>
<reference evidence="7" key="1">
    <citation type="submission" date="2019-12" db="EMBL/GenBank/DDBJ databases">
        <title>An insight into the sialome of adult female Ixodes ricinus ticks feeding for 6 days.</title>
        <authorList>
            <person name="Perner J."/>
            <person name="Ribeiro J.M.C."/>
        </authorList>
    </citation>
    <scope>NUCLEOTIDE SEQUENCE</scope>
    <source>
        <strain evidence="7">Semi-engorged</strain>
        <tissue evidence="7">Salivary glands</tissue>
    </source>
</reference>
<dbReference type="SUPFAM" id="SSF81837">
    <property type="entry name" value="BEACH domain"/>
    <property type="match status" value="1"/>
</dbReference>
<feature type="compositionally biased region" description="Low complexity" evidence="4">
    <location>
        <begin position="1206"/>
        <end position="1215"/>
    </location>
</feature>
<dbReference type="InterPro" id="IPR000409">
    <property type="entry name" value="BEACH_dom"/>
</dbReference>
<protein>
    <submittedName>
        <fullName evidence="7">Putative lysosomal trafficking regulator lyst</fullName>
    </submittedName>
</protein>
<organism evidence="7">
    <name type="scientific">Ixodes ricinus</name>
    <name type="common">Common tick</name>
    <name type="synonym">Acarus ricinus</name>
    <dbReference type="NCBI Taxonomy" id="34613"/>
    <lineage>
        <taxon>Eukaryota</taxon>
        <taxon>Metazoa</taxon>
        <taxon>Ecdysozoa</taxon>
        <taxon>Arthropoda</taxon>
        <taxon>Chelicerata</taxon>
        <taxon>Arachnida</taxon>
        <taxon>Acari</taxon>
        <taxon>Parasitiformes</taxon>
        <taxon>Ixodida</taxon>
        <taxon>Ixodoidea</taxon>
        <taxon>Ixodidae</taxon>
        <taxon>Ixodinae</taxon>
        <taxon>Ixodes</taxon>
    </lineage>
</organism>
<keyword evidence="1 3" id="KW-0853">WD repeat</keyword>
<dbReference type="Pfam" id="PF20426">
    <property type="entry name" value="NBCH_WD40"/>
    <property type="match status" value="1"/>
</dbReference>
<dbReference type="Pfam" id="PF16057">
    <property type="entry name" value="DUF4800"/>
    <property type="match status" value="1"/>
</dbReference>
<dbReference type="InterPro" id="IPR013320">
    <property type="entry name" value="ConA-like_dom_sf"/>
</dbReference>
<keyword evidence="2" id="KW-0677">Repeat</keyword>
<evidence type="ECO:0000256" key="1">
    <source>
        <dbReference type="ARBA" id="ARBA00022574"/>
    </source>
</evidence>
<dbReference type="Gene3D" id="2.30.29.30">
    <property type="entry name" value="Pleckstrin-homology domain (PH domain)/Phosphotyrosine-binding domain (PTB)"/>
    <property type="match status" value="1"/>
</dbReference>
<evidence type="ECO:0000256" key="3">
    <source>
        <dbReference type="PROSITE-ProRule" id="PRU00221"/>
    </source>
</evidence>
<dbReference type="PROSITE" id="PS51783">
    <property type="entry name" value="PH_BEACH"/>
    <property type="match status" value="1"/>
</dbReference>
<dbReference type="InterPro" id="IPR016024">
    <property type="entry name" value="ARM-type_fold"/>
</dbReference>
<name>A0A6B0VG15_IXORI</name>
<dbReference type="PROSITE" id="PS50197">
    <property type="entry name" value="BEACH"/>
    <property type="match status" value="1"/>
</dbReference>
<dbReference type="SMART" id="SM00320">
    <property type="entry name" value="WD40"/>
    <property type="match status" value="5"/>
</dbReference>
<dbReference type="PANTHER" id="PTHR13743">
    <property type="entry name" value="BEIGE/BEACH-RELATED"/>
    <property type="match status" value="1"/>
</dbReference>
<feature type="compositionally biased region" description="Low complexity" evidence="4">
    <location>
        <begin position="492"/>
        <end position="509"/>
    </location>
</feature>
<dbReference type="InterPro" id="IPR031570">
    <property type="entry name" value="NBEA/BDCP_DUF4704"/>
</dbReference>
<dbReference type="InterPro" id="IPR011993">
    <property type="entry name" value="PH-like_dom_sf"/>
</dbReference>